<evidence type="ECO:0000256" key="1">
    <source>
        <dbReference type="SAM" id="MobiDB-lite"/>
    </source>
</evidence>
<accession>A0ABS1CHE2</accession>
<organism evidence="3 4">
    <name type="scientific">Thiohalocapsa halophila</name>
    <dbReference type="NCBI Taxonomy" id="69359"/>
    <lineage>
        <taxon>Bacteria</taxon>
        <taxon>Pseudomonadati</taxon>
        <taxon>Pseudomonadota</taxon>
        <taxon>Gammaproteobacteria</taxon>
        <taxon>Chromatiales</taxon>
        <taxon>Chromatiaceae</taxon>
        <taxon>Thiohalocapsa</taxon>
    </lineage>
</organism>
<reference evidence="3 4" key="1">
    <citation type="journal article" date="2020" name="Microorganisms">
        <title>Osmotic Adaptation and Compatible Solute Biosynthesis of Phototrophic Bacteria as Revealed from Genome Analyses.</title>
        <authorList>
            <person name="Imhoff J.F."/>
            <person name="Rahn T."/>
            <person name="Kunzel S."/>
            <person name="Keller A."/>
            <person name="Neulinger S.C."/>
        </authorList>
    </citation>
    <scope>NUCLEOTIDE SEQUENCE [LARGE SCALE GENOMIC DNA]</scope>
    <source>
        <strain evidence="3 4">DSM 6210</strain>
    </source>
</reference>
<feature type="region of interest" description="Disordered" evidence="1">
    <location>
        <begin position="50"/>
        <end position="75"/>
    </location>
</feature>
<dbReference type="Proteomes" id="UP000748752">
    <property type="component" value="Unassembled WGS sequence"/>
</dbReference>
<sequence length="75" mass="8745">MDYSTFKSLQILLFWGSAIAFCIWQLRAVQRMRRQRLTVKHDEALRRGTLPRSRASAAKRSSNPPDLSLIRRDEA</sequence>
<evidence type="ECO:0000313" key="4">
    <source>
        <dbReference type="Proteomes" id="UP000748752"/>
    </source>
</evidence>
<keyword evidence="2" id="KW-0472">Membrane</keyword>
<dbReference type="EMBL" id="NRRV01000024">
    <property type="protein sequence ID" value="MBK1631308.1"/>
    <property type="molecule type" value="Genomic_DNA"/>
</dbReference>
<gene>
    <name evidence="3" type="ORF">CKO31_11275</name>
</gene>
<keyword evidence="2" id="KW-1133">Transmembrane helix</keyword>
<protein>
    <recommendedName>
        <fullName evidence="5">CcmD family protein</fullName>
    </recommendedName>
</protein>
<feature type="transmembrane region" description="Helical" evidence="2">
    <location>
        <begin position="6"/>
        <end position="26"/>
    </location>
</feature>
<evidence type="ECO:0008006" key="5">
    <source>
        <dbReference type="Google" id="ProtNLM"/>
    </source>
</evidence>
<name>A0ABS1CHE2_9GAMM</name>
<comment type="caution">
    <text evidence="3">The sequence shown here is derived from an EMBL/GenBank/DDBJ whole genome shotgun (WGS) entry which is preliminary data.</text>
</comment>
<feature type="compositionally biased region" description="Low complexity" evidence="1">
    <location>
        <begin position="52"/>
        <end position="62"/>
    </location>
</feature>
<evidence type="ECO:0000313" key="3">
    <source>
        <dbReference type="EMBL" id="MBK1631308.1"/>
    </source>
</evidence>
<evidence type="ECO:0000256" key="2">
    <source>
        <dbReference type="SAM" id="Phobius"/>
    </source>
</evidence>
<keyword evidence="4" id="KW-1185">Reference proteome</keyword>
<keyword evidence="2" id="KW-0812">Transmembrane</keyword>
<proteinExistence type="predicted"/>
<dbReference type="RefSeq" id="WP_200237325.1">
    <property type="nucleotide sequence ID" value="NZ_NRRV01000024.1"/>
</dbReference>